<dbReference type="PANTHER" id="PTHR30386:SF28">
    <property type="entry name" value="EXPORTED PROTEIN"/>
    <property type="match status" value="1"/>
</dbReference>
<dbReference type="Gene3D" id="2.40.50.100">
    <property type="match status" value="1"/>
</dbReference>
<evidence type="ECO:0000256" key="6">
    <source>
        <dbReference type="ARBA" id="ARBA00023136"/>
    </source>
</evidence>
<evidence type="ECO:0000256" key="1">
    <source>
        <dbReference type="ARBA" id="ARBA00004167"/>
    </source>
</evidence>
<dbReference type="InterPro" id="IPR006144">
    <property type="entry name" value="Secretion_HlyD_CS"/>
</dbReference>
<keyword evidence="7" id="KW-0175">Coiled coil</keyword>
<dbReference type="AlphaFoldDB" id="A0A2R4C688"/>
<reference evidence="9 10" key="1">
    <citation type="submission" date="2018-03" db="EMBL/GenBank/DDBJ databases">
        <title>Massilia armeniaca sp. nov., isolated from desert soil.</title>
        <authorList>
            <person name="Huang H."/>
            <person name="Ren M."/>
        </authorList>
    </citation>
    <scope>NUCLEOTIDE SEQUENCE [LARGE SCALE GENOMIC DNA]</scope>
    <source>
        <strain evidence="9 10">ZMN-3</strain>
    </source>
</reference>
<dbReference type="Gene3D" id="2.40.30.170">
    <property type="match status" value="1"/>
</dbReference>
<feature type="coiled-coil region" evidence="7">
    <location>
        <begin position="218"/>
        <end position="252"/>
    </location>
</feature>
<keyword evidence="5" id="KW-1133">Transmembrane helix</keyword>
<evidence type="ECO:0000256" key="4">
    <source>
        <dbReference type="ARBA" id="ARBA00022692"/>
    </source>
</evidence>
<dbReference type="OrthoDB" id="9775513at2"/>
<feature type="domain" description="AprE-like beta-barrel" evidence="8">
    <location>
        <begin position="331"/>
        <end position="418"/>
    </location>
</feature>
<dbReference type="InterPro" id="IPR050739">
    <property type="entry name" value="MFP"/>
</dbReference>
<organism evidence="9 10">
    <name type="scientific">Pseudoduganella armeniaca</name>
    <dbReference type="NCBI Taxonomy" id="2072590"/>
    <lineage>
        <taxon>Bacteria</taxon>
        <taxon>Pseudomonadati</taxon>
        <taxon>Pseudomonadota</taxon>
        <taxon>Betaproteobacteria</taxon>
        <taxon>Burkholderiales</taxon>
        <taxon>Oxalobacteraceae</taxon>
        <taxon>Telluria group</taxon>
        <taxon>Pseudoduganella</taxon>
    </lineage>
</organism>
<evidence type="ECO:0000256" key="7">
    <source>
        <dbReference type="SAM" id="Coils"/>
    </source>
</evidence>
<dbReference type="GO" id="GO:0016020">
    <property type="term" value="C:membrane"/>
    <property type="evidence" value="ECO:0007669"/>
    <property type="project" value="UniProtKB-SubCell"/>
</dbReference>
<dbReference type="EMBL" id="CP028324">
    <property type="protein sequence ID" value="AVR95115.1"/>
    <property type="molecule type" value="Genomic_DNA"/>
</dbReference>
<proteinExistence type="inferred from homology"/>
<name>A0A2R4C688_9BURK</name>
<protein>
    <recommendedName>
        <fullName evidence="8">AprE-like beta-barrel domain-containing protein</fullName>
    </recommendedName>
</protein>
<evidence type="ECO:0000256" key="5">
    <source>
        <dbReference type="ARBA" id="ARBA00022989"/>
    </source>
</evidence>
<evidence type="ECO:0000256" key="3">
    <source>
        <dbReference type="ARBA" id="ARBA00022448"/>
    </source>
</evidence>
<dbReference type="PANTHER" id="PTHR30386">
    <property type="entry name" value="MEMBRANE FUSION SUBUNIT OF EMRAB-TOLC MULTIDRUG EFFLUX PUMP"/>
    <property type="match status" value="1"/>
</dbReference>
<comment type="subcellular location">
    <subcellularLocation>
        <location evidence="1">Membrane</location>
        <topology evidence="1">Single-pass membrane protein</topology>
    </subcellularLocation>
</comment>
<dbReference type="GO" id="GO:0009306">
    <property type="term" value="P:protein secretion"/>
    <property type="evidence" value="ECO:0007669"/>
    <property type="project" value="InterPro"/>
</dbReference>
<evidence type="ECO:0000256" key="2">
    <source>
        <dbReference type="ARBA" id="ARBA00009477"/>
    </source>
</evidence>
<evidence type="ECO:0000313" key="9">
    <source>
        <dbReference type="EMBL" id="AVR95115.1"/>
    </source>
</evidence>
<sequence length="439" mass="48118">MPMACWPACSGATSFRTWWICSGMSGTEIFRPEAVSFRQKRLYGNITVVAEPATNYVVIALCAAAALAIGAAMFGEYARTEAAAGVITTTKPLAKILAPKPGIVSDVVVKEGQHVKAGDKLLVVSVDTPLGNDESYSQENLRSLERQAAITADQLGVIRANMAVERNRIEGELAYSTDELAQIVSQIEMQRQLAKSLETTLSKWESLVKQGYFSQYTLDEKRQEFLEHQQNLSKLMQQQSSVKARMANLKTQLVALGSAERKQVNENRIQTESIRQNSSAAKAAGHYVVTAPISGTVSSLMAIPGKSLRSQGLVLNIIPDNTTFEAELFAPSRAIGFIEPGQSVRLLYDAFPYQKFGSYAGTVVAVSKSALSPSDIDVPLNLQEGVYRVRVKLRQDHVAAYGKTFPLQAGMALKGNIVLERRSFLDWLLEPIRTVRDRV</sequence>
<dbReference type="PROSITE" id="PS00543">
    <property type="entry name" value="HLYD_FAMILY"/>
    <property type="match status" value="1"/>
</dbReference>
<dbReference type="InterPro" id="IPR011053">
    <property type="entry name" value="Single_hybrid_motif"/>
</dbReference>
<dbReference type="InterPro" id="IPR058982">
    <property type="entry name" value="Beta-barrel_AprE"/>
</dbReference>
<dbReference type="SUPFAM" id="SSF51230">
    <property type="entry name" value="Single hybrid motif"/>
    <property type="match status" value="1"/>
</dbReference>
<comment type="similarity">
    <text evidence="2">Belongs to the membrane fusion protein (MFP) (TC 8.A.1) family.</text>
</comment>
<dbReference type="Proteomes" id="UP000240505">
    <property type="component" value="Chromosome"/>
</dbReference>
<accession>A0A2R4C688</accession>
<evidence type="ECO:0000313" key="10">
    <source>
        <dbReference type="Proteomes" id="UP000240505"/>
    </source>
</evidence>
<dbReference type="KEGG" id="masz:C9I28_04795"/>
<gene>
    <name evidence="9" type="ORF">C9I28_04795</name>
</gene>
<dbReference type="Pfam" id="PF26002">
    <property type="entry name" value="Beta-barrel_AprE"/>
    <property type="match status" value="1"/>
</dbReference>
<keyword evidence="10" id="KW-1185">Reference proteome</keyword>
<dbReference type="PRINTS" id="PR01490">
    <property type="entry name" value="RTXTOXIND"/>
</dbReference>
<keyword evidence="6" id="KW-0472">Membrane</keyword>
<keyword evidence="3" id="KW-0813">Transport</keyword>
<evidence type="ECO:0000259" key="8">
    <source>
        <dbReference type="Pfam" id="PF26002"/>
    </source>
</evidence>
<keyword evidence="4" id="KW-0812">Transmembrane</keyword>